<keyword evidence="3" id="KW-0731">Sigma factor</keyword>
<dbReference type="GO" id="GO:0003677">
    <property type="term" value="F:DNA binding"/>
    <property type="evidence" value="ECO:0007669"/>
    <property type="project" value="InterPro"/>
</dbReference>
<feature type="domain" description="RNA polymerase sigma-70 region 2" evidence="6">
    <location>
        <begin position="76"/>
        <end position="132"/>
    </location>
</feature>
<reference evidence="8 9" key="1">
    <citation type="submission" date="2023-01" db="EMBL/GenBank/DDBJ databases">
        <title>Cultivation and genomic characterization of new, ubiquitous marine nitrite-oxidizing bacteria from the Nitrospirales.</title>
        <authorList>
            <person name="Mueller A.J."/>
            <person name="Daebeler A."/>
            <person name="Herbold C.W."/>
            <person name="Kirkegaard R.H."/>
            <person name="Daims H."/>
        </authorList>
    </citation>
    <scope>NUCLEOTIDE SEQUENCE [LARGE SCALE GENOMIC DNA]</scope>
    <source>
        <strain evidence="8 9">VA</strain>
    </source>
</reference>
<keyword evidence="9" id="KW-1185">Reference proteome</keyword>
<dbReference type="CDD" id="cd06171">
    <property type="entry name" value="Sigma70_r4"/>
    <property type="match status" value="1"/>
</dbReference>
<protein>
    <submittedName>
        <fullName evidence="8">Sigma-70 family RNA polymerase sigma factor</fullName>
    </submittedName>
</protein>
<dbReference type="InterPro" id="IPR013324">
    <property type="entry name" value="RNA_pol_sigma_r3/r4-like"/>
</dbReference>
<dbReference type="GO" id="GO:0006352">
    <property type="term" value="P:DNA-templated transcription initiation"/>
    <property type="evidence" value="ECO:0007669"/>
    <property type="project" value="InterPro"/>
</dbReference>
<evidence type="ECO:0000256" key="5">
    <source>
        <dbReference type="SAM" id="MobiDB-lite"/>
    </source>
</evidence>
<feature type="domain" description="RNA polymerase sigma factor 70 region 4 type 2" evidence="7">
    <location>
        <begin position="195"/>
        <end position="246"/>
    </location>
</feature>
<dbReference type="InterPro" id="IPR007627">
    <property type="entry name" value="RNA_pol_sigma70_r2"/>
</dbReference>
<dbReference type="Pfam" id="PF08281">
    <property type="entry name" value="Sigma70_r4_2"/>
    <property type="match status" value="1"/>
</dbReference>
<evidence type="ECO:0000259" key="7">
    <source>
        <dbReference type="Pfam" id="PF08281"/>
    </source>
</evidence>
<dbReference type="RefSeq" id="WP_312642488.1">
    <property type="nucleotide sequence ID" value="NZ_CP116967.1"/>
</dbReference>
<keyword evidence="2" id="KW-0805">Transcription regulation</keyword>
<comment type="similarity">
    <text evidence="1">Belongs to the sigma-70 factor family. ECF subfamily.</text>
</comment>
<gene>
    <name evidence="8" type="ORF">PP769_17280</name>
</gene>
<dbReference type="EMBL" id="CP116967">
    <property type="protein sequence ID" value="WNM57701.1"/>
    <property type="molecule type" value="Genomic_DNA"/>
</dbReference>
<dbReference type="NCBIfam" id="TIGR02937">
    <property type="entry name" value="sigma70-ECF"/>
    <property type="match status" value="1"/>
</dbReference>
<dbReference type="Pfam" id="PF04542">
    <property type="entry name" value="Sigma70_r2"/>
    <property type="match status" value="1"/>
</dbReference>
<name>A0AA96GHA1_9BACT</name>
<dbReference type="InterPro" id="IPR036388">
    <property type="entry name" value="WH-like_DNA-bd_sf"/>
</dbReference>
<evidence type="ECO:0000313" key="8">
    <source>
        <dbReference type="EMBL" id="WNM57701.1"/>
    </source>
</evidence>
<dbReference type="Gene3D" id="1.10.1740.10">
    <property type="match status" value="1"/>
</dbReference>
<organism evidence="8 9">
    <name type="scientific">Candidatus Nitrospira allomarina</name>
    <dbReference type="NCBI Taxonomy" id="3020900"/>
    <lineage>
        <taxon>Bacteria</taxon>
        <taxon>Pseudomonadati</taxon>
        <taxon>Nitrospirota</taxon>
        <taxon>Nitrospiria</taxon>
        <taxon>Nitrospirales</taxon>
        <taxon>Nitrospiraceae</taxon>
        <taxon>Nitrospira</taxon>
    </lineage>
</organism>
<dbReference type="PANTHER" id="PTHR43133">
    <property type="entry name" value="RNA POLYMERASE ECF-TYPE SIGMA FACTO"/>
    <property type="match status" value="1"/>
</dbReference>
<evidence type="ECO:0000256" key="4">
    <source>
        <dbReference type="ARBA" id="ARBA00023163"/>
    </source>
</evidence>
<evidence type="ECO:0000256" key="3">
    <source>
        <dbReference type="ARBA" id="ARBA00023082"/>
    </source>
</evidence>
<dbReference type="Gene3D" id="1.10.10.10">
    <property type="entry name" value="Winged helix-like DNA-binding domain superfamily/Winged helix DNA-binding domain"/>
    <property type="match status" value="1"/>
</dbReference>
<dbReference type="InterPro" id="IPR014284">
    <property type="entry name" value="RNA_pol_sigma-70_dom"/>
</dbReference>
<dbReference type="InterPro" id="IPR013325">
    <property type="entry name" value="RNA_pol_sigma_r2"/>
</dbReference>
<sequence length="260" mass="29350">MDLPDEISFEEALDCDFQAKDNPLVPVGSTSNVQRLLISPSPHTVLDKLKLDEPGLVRALQAGDEQVFAAVMDWYSGSLLRLAMSYVPSRAVAEEVVQETWMGVFEGIHRFESRSSFKTWLFRILTNRAKTRGIRESRYEPSGLSTSSPDADDGPSLEDSLFVAEGSRMGHWKDPPHNWEPDTPERVLLSKECRAAIETAIENLPATQRQVMTLRDIEGVSSEEVCNILEISETNQRVLLHRARTRVRRELNPYVQGKNI</sequence>
<dbReference type="KEGG" id="nall:PP769_17280"/>
<evidence type="ECO:0000313" key="9">
    <source>
        <dbReference type="Proteomes" id="UP001302719"/>
    </source>
</evidence>
<dbReference type="Proteomes" id="UP001302719">
    <property type="component" value="Chromosome"/>
</dbReference>
<dbReference type="AlphaFoldDB" id="A0AA96GHA1"/>
<dbReference type="GO" id="GO:0016987">
    <property type="term" value="F:sigma factor activity"/>
    <property type="evidence" value="ECO:0007669"/>
    <property type="project" value="UniProtKB-KW"/>
</dbReference>
<feature type="region of interest" description="Disordered" evidence="5">
    <location>
        <begin position="136"/>
        <end position="158"/>
    </location>
</feature>
<evidence type="ECO:0000256" key="1">
    <source>
        <dbReference type="ARBA" id="ARBA00010641"/>
    </source>
</evidence>
<dbReference type="InterPro" id="IPR013249">
    <property type="entry name" value="RNA_pol_sigma70_r4_t2"/>
</dbReference>
<evidence type="ECO:0000259" key="6">
    <source>
        <dbReference type="Pfam" id="PF04542"/>
    </source>
</evidence>
<dbReference type="SUPFAM" id="SSF88659">
    <property type="entry name" value="Sigma3 and sigma4 domains of RNA polymerase sigma factors"/>
    <property type="match status" value="1"/>
</dbReference>
<proteinExistence type="inferred from homology"/>
<dbReference type="InterPro" id="IPR039425">
    <property type="entry name" value="RNA_pol_sigma-70-like"/>
</dbReference>
<keyword evidence="4" id="KW-0804">Transcription</keyword>
<dbReference type="SUPFAM" id="SSF88946">
    <property type="entry name" value="Sigma2 domain of RNA polymerase sigma factors"/>
    <property type="match status" value="1"/>
</dbReference>
<dbReference type="PANTHER" id="PTHR43133:SF53">
    <property type="entry name" value="ECF RNA POLYMERASE SIGMA-E FACTOR"/>
    <property type="match status" value="1"/>
</dbReference>
<evidence type="ECO:0000256" key="2">
    <source>
        <dbReference type="ARBA" id="ARBA00023015"/>
    </source>
</evidence>
<accession>A0AA96GHA1</accession>